<feature type="region of interest" description="Disordered" evidence="1">
    <location>
        <begin position="293"/>
        <end position="312"/>
    </location>
</feature>
<reference evidence="2 3" key="1">
    <citation type="submission" date="2015-10" db="EMBL/GenBank/DDBJ databases">
        <title>Full genome of DAOMC 229536 Phialocephala scopiformis, a fungal endophyte of spruce producing the potent anti-insectan compound rugulosin.</title>
        <authorList>
            <consortium name="DOE Joint Genome Institute"/>
            <person name="Walker A.K."/>
            <person name="Frasz S.L."/>
            <person name="Seifert K.A."/>
            <person name="Miller J.D."/>
            <person name="Mondo S.J."/>
            <person name="Labutti K."/>
            <person name="Lipzen A."/>
            <person name="Dockter R."/>
            <person name="Kennedy M."/>
            <person name="Grigoriev I.V."/>
            <person name="Spatafora J.W."/>
        </authorList>
    </citation>
    <scope>NUCLEOTIDE SEQUENCE [LARGE SCALE GENOMIC DNA]</scope>
    <source>
        <strain evidence="2 3">CBS 120377</strain>
    </source>
</reference>
<evidence type="ECO:0000313" key="3">
    <source>
        <dbReference type="Proteomes" id="UP000070700"/>
    </source>
</evidence>
<dbReference type="InParanoid" id="A0A132B4E1"/>
<organism evidence="2 3">
    <name type="scientific">Mollisia scopiformis</name>
    <name type="common">Conifer needle endophyte fungus</name>
    <name type="synonym">Phialocephala scopiformis</name>
    <dbReference type="NCBI Taxonomy" id="149040"/>
    <lineage>
        <taxon>Eukaryota</taxon>
        <taxon>Fungi</taxon>
        <taxon>Dikarya</taxon>
        <taxon>Ascomycota</taxon>
        <taxon>Pezizomycotina</taxon>
        <taxon>Leotiomycetes</taxon>
        <taxon>Helotiales</taxon>
        <taxon>Mollisiaceae</taxon>
        <taxon>Mollisia</taxon>
    </lineage>
</organism>
<protein>
    <submittedName>
        <fullName evidence="2">Uncharacterized protein</fullName>
    </submittedName>
</protein>
<dbReference type="GeneID" id="28831464"/>
<dbReference type="EMBL" id="KQ947441">
    <property type="protein sequence ID" value="KUJ07103.1"/>
    <property type="molecule type" value="Genomic_DNA"/>
</dbReference>
<evidence type="ECO:0000313" key="2">
    <source>
        <dbReference type="EMBL" id="KUJ07103.1"/>
    </source>
</evidence>
<accession>A0A132B4E1</accession>
<dbReference type="Proteomes" id="UP000070700">
    <property type="component" value="Unassembled WGS sequence"/>
</dbReference>
<keyword evidence="3" id="KW-1185">Reference proteome</keyword>
<dbReference type="KEGG" id="psco:LY89DRAFT_766916"/>
<dbReference type="AlphaFoldDB" id="A0A132B4E1"/>
<name>A0A132B4E1_MOLSC</name>
<dbReference type="RefSeq" id="XP_018061458.1">
    <property type="nucleotide sequence ID" value="XM_018221738.1"/>
</dbReference>
<sequence>MGLPTSFHRFSDLSTAIRDRIWALAAGEPLFPTSRRMIPLRVQMIPRLSTVSEEDIPGFDPEQDEFDGDGVYIRWHFRVFGPGPAAVNAALWHSSTDSYRFYLRRNPNYIQMRDHVFCSPWSLFVLWMYARERDPVWSSFDPNIGGLGPSEEQRGRDLVGFDRIRVLETSLPSNVQGLRDDMFLIRNIFTYRSPAGGRVRVAAGTAFSVARLYRRIDWVDAFRETIYQLLAPMRFATRTSDDPDMPNYYNSGLRAADGALEQDGQSAEMLPVDAWDEFDMNVRVFLAWSEEEESGNDTQSNNGSSNSGDSVVSYSGEIPSRDVIWLLFSFGRYVLGSHWVGSYPIVPPSVEELLRRAALDIAIRERGEEVRSEGVGVNMEGGMI</sequence>
<feature type="compositionally biased region" description="Low complexity" evidence="1">
    <location>
        <begin position="296"/>
        <end position="312"/>
    </location>
</feature>
<dbReference type="OrthoDB" id="10558558at2759"/>
<proteinExistence type="predicted"/>
<evidence type="ECO:0000256" key="1">
    <source>
        <dbReference type="SAM" id="MobiDB-lite"/>
    </source>
</evidence>
<gene>
    <name evidence="2" type="ORF">LY89DRAFT_766916</name>
</gene>